<reference evidence="3 4" key="1">
    <citation type="journal article" date="2017" name="Int. J. Parasitol.">
        <title>The genome of the protozoan parasite Cystoisospora suis and a reverse vaccinology approach to identify vaccine candidates.</title>
        <authorList>
            <person name="Palmieri N."/>
            <person name="Shrestha A."/>
            <person name="Ruttkowski B."/>
            <person name="Beck T."/>
            <person name="Vogl C."/>
            <person name="Tomley F."/>
            <person name="Blake D.P."/>
            <person name="Joachim A."/>
        </authorList>
    </citation>
    <scope>NUCLEOTIDE SEQUENCE [LARGE SCALE GENOMIC DNA]</scope>
    <source>
        <strain evidence="3 4">Wien I</strain>
    </source>
</reference>
<evidence type="ECO:0000313" key="4">
    <source>
        <dbReference type="Proteomes" id="UP000221165"/>
    </source>
</evidence>
<feature type="compositionally biased region" description="Basic and acidic residues" evidence="2">
    <location>
        <begin position="130"/>
        <end position="162"/>
    </location>
</feature>
<feature type="region of interest" description="Disordered" evidence="2">
    <location>
        <begin position="237"/>
        <end position="308"/>
    </location>
</feature>
<evidence type="ECO:0000256" key="1">
    <source>
        <dbReference type="SAM" id="Coils"/>
    </source>
</evidence>
<gene>
    <name evidence="3" type="ORF">CSUI_000854</name>
</gene>
<feature type="compositionally biased region" description="Low complexity" evidence="2">
    <location>
        <begin position="290"/>
        <end position="300"/>
    </location>
</feature>
<feature type="region of interest" description="Disordered" evidence="2">
    <location>
        <begin position="387"/>
        <end position="411"/>
    </location>
</feature>
<evidence type="ECO:0000313" key="3">
    <source>
        <dbReference type="EMBL" id="PHJ25286.1"/>
    </source>
</evidence>
<keyword evidence="1" id="KW-0175">Coiled coil</keyword>
<dbReference type="AlphaFoldDB" id="A0A2C6LFA8"/>
<dbReference type="EMBL" id="MIGC01000323">
    <property type="protein sequence ID" value="PHJ25286.1"/>
    <property type="molecule type" value="Genomic_DNA"/>
</dbReference>
<feature type="region of interest" description="Disordered" evidence="2">
    <location>
        <begin position="747"/>
        <end position="768"/>
    </location>
</feature>
<protein>
    <submittedName>
        <fullName evidence="3">Non-muscle myosin heavy</fullName>
    </submittedName>
</protein>
<feature type="coiled-coil region" evidence="1">
    <location>
        <begin position="513"/>
        <end position="547"/>
    </location>
</feature>
<sequence>MGLLDFHHLLASSQHLSSSVRQKGSIEKVQQGVSLERISRESITRAGDKSVREFRKVLRDYTSERNCPAPRSRSGCEQSPVIHEPGSGSDGVIHLPKEVVTSKQMKLPVSAIPPQREDTPLSGRANRKTSLTDDSKEPNPQADREGTTETHERSPTEVEDRGNPLLLSVAKTKCSELDFSLLEALQSAQNACEKTIHQLRRVQQDVLDAGEAASRLIADHSSRNIDLRTSSFSAFSDTCTSTRSAGKPHVVRQPHSSSSLSSSLSHDGQEKKKREGINFTSNDDKRNPSSRDSSPRSSSARKNRDKEDLLRDIPRGSVCWKQQKILLIAVQKQLDEVSSYASALYQLEQRIQATASSYASQGICDENLSAAVAAAAVQAAQALSSLPHRHAPGPLSDTRSTATIQEEEHEKDENKQFIELLEAECMAASALQSAGEESSSLSIKAKAKSTAASNALGDHLTLLAERLSEAQSTITKRATFVSRWGELFIEAAAEIEIHLDEVAPYVKKGMTWERQIDQKLHAQQKEIQALQERLQVTKKTADQVASRLKQKRQQFLLAIQDWTTEKSLHQLNKADRMRQLNTRIDALDRQIRGLAAFSPLFIVERTPKYVTLQYKPMGCTTDYEISIEGLELSLEAQEPHAYKISSFFSVRVTPQLTWLEERLERAIRNYFSTICTLQQPGLTSENSKKTGASLPNQGFAYEGNGYRERTAAEVDSGAAVGAQSRKTIYDYAPYSLTQQAEFGRRSRLSCSTSGTKRGRNTSLEEELEENDLRMPGSENGIDMLGPRRKTRCLSEREGQPRKKQVKIFTEHIAAIVLKTLTTAFGSTETD</sequence>
<dbReference type="GeneID" id="94424272"/>
<comment type="caution">
    <text evidence="3">The sequence shown here is derived from an EMBL/GenBank/DDBJ whole genome shotgun (WGS) entry which is preliminary data.</text>
</comment>
<dbReference type="Proteomes" id="UP000221165">
    <property type="component" value="Unassembled WGS sequence"/>
</dbReference>
<dbReference type="RefSeq" id="XP_067926958.1">
    <property type="nucleotide sequence ID" value="XM_068061061.1"/>
</dbReference>
<name>A0A2C6LFA8_9APIC</name>
<evidence type="ECO:0000256" key="2">
    <source>
        <dbReference type="SAM" id="MobiDB-lite"/>
    </source>
</evidence>
<feature type="region of interest" description="Disordered" evidence="2">
    <location>
        <begin position="63"/>
        <end position="164"/>
    </location>
</feature>
<proteinExistence type="predicted"/>
<accession>A0A2C6LFA8</accession>
<dbReference type="OrthoDB" id="347296at2759"/>
<feature type="compositionally biased region" description="Basic and acidic residues" evidence="2">
    <location>
        <begin position="267"/>
        <end position="289"/>
    </location>
</feature>
<dbReference type="VEuPathDB" id="ToxoDB:CSUI_000854"/>
<feature type="compositionally biased region" description="Low complexity" evidence="2">
    <location>
        <begin position="256"/>
        <end position="265"/>
    </location>
</feature>
<keyword evidence="4" id="KW-1185">Reference proteome</keyword>
<organism evidence="3 4">
    <name type="scientific">Cystoisospora suis</name>
    <dbReference type="NCBI Taxonomy" id="483139"/>
    <lineage>
        <taxon>Eukaryota</taxon>
        <taxon>Sar</taxon>
        <taxon>Alveolata</taxon>
        <taxon>Apicomplexa</taxon>
        <taxon>Conoidasida</taxon>
        <taxon>Coccidia</taxon>
        <taxon>Eucoccidiorida</taxon>
        <taxon>Eimeriorina</taxon>
        <taxon>Sarcocystidae</taxon>
        <taxon>Cystoisospora</taxon>
    </lineage>
</organism>